<keyword evidence="1" id="KW-1133">Transmembrane helix</keyword>
<evidence type="ECO:0000313" key="3">
    <source>
        <dbReference type="Proteomes" id="UP000195521"/>
    </source>
</evidence>
<sequence>MLNDYLDYEDYVLYRDKIPNFPDYQGSDVGINDFLSTQSIEKNIEQSIFSYCRIIKIYINNVKAKKLNDSYKCGNFIKYWIKAKIEEEHNNESENIFNYLNEYVKTLNSDPHVNQCTFEFESSDDKNYEKIEYLYNIYNEYWLIIHWITNNHPGAPLCTYIPRFINNYNTLIKTLKVSEDKDLLTKLHYIRYLCERNKSISDKKCSKEFDNVEGENGSNAYELFCKSYESLDKKHNHTTLTENELAQSADLENELEKKGDLEKDLVIIYARSNTNRNVIITTVLISILIGTIFLYFYKFTESWKNTRLRIKRKNRKSMDMEDKLCEYITCKYEGDDGVPDEKEYNIIYTSAR</sequence>
<keyword evidence="1" id="KW-0812">Transmembrane</keyword>
<dbReference type="Proteomes" id="UP000195521">
    <property type="component" value="Unassembled WGS sequence"/>
</dbReference>
<keyword evidence="1" id="KW-0472">Membrane</keyword>
<dbReference type="AlphaFoldDB" id="A0A1Y1JQC7"/>
<proteinExistence type="predicted"/>
<name>A0A1Y1JQC7_PLAGO</name>
<evidence type="ECO:0000313" key="2">
    <source>
        <dbReference type="EMBL" id="GAW84701.1"/>
    </source>
</evidence>
<accession>A0A1Y1JQC7</accession>
<gene>
    <name evidence="2" type="ORF">PGO_004485</name>
</gene>
<keyword evidence="3" id="KW-1185">Reference proteome</keyword>
<feature type="transmembrane region" description="Helical" evidence="1">
    <location>
        <begin position="278"/>
        <end position="297"/>
    </location>
</feature>
<reference evidence="3" key="1">
    <citation type="submission" date="2017-04" db="EMBL/GenBank/DDBJ databases">
        <title>Plasmodium gonderi genome.</title>
        <authorList>
            <person name="Arisue N."/>
            <person name="Honma H."/>
            <person name="Kawai S."/>
            <person name="Tougan T."/>
            <person name="Tanabe K."/>
            <person name="Horii T."/>
        </authorList>
    </citation>
    <scope>NUCLEOTIDE SEQUENCE [LARGE SCALE GENOMIC DNA]</scope>
    <source>
        <strain evidence="3">ATCC 30045</strain>
    </source>
</reference>
<evidence type="ECO:0000256" key="1">
    <source>
        <dbReference type="SAM" id="Phobius"/>
    </source>
</evidence>
<dbReference type="EMBL" id="BDQF01000653">
    <property type="protein sequence ID" value="GAW84701.1"/>
    <property type="molecule type" value="Genomic_DNA"/>
</dbReference>
<dbReference type="RefSeq" id="XP_028547290.1">
    <property type="nucleotide sequence ID" value="XM_028691489.1"/>
</dbReference>
<protein>
    <submittedName>
        <fullName evidence="2">Variable surface protein</fullName>
    </submittedName>
</protein>
<organism evidence="2 3">
    <name type="scientific">Plasmodium gonderi</name>
    <dbReference type="NCBI Taxonomy" id="77519"/>
    <lineage>
        <taxon>Eukaryota</taxon>
        <taxon>Sar</taxon>
        <taxon>Alveolata</taxon>
        <taxon>Apicomplexa</taxon>
        <taxon>Aconoidasida</taxon>
        <taxon>Haemosporida</taxon>
        <taxon>Plasmodiidae</taxon>
        <taxon>Plasmodium</taxon>
        <taxon>Plasmodium (Plasmodium)</taxon>
    </lineage>
</organism>
<comment type="caution">
    <text evidence="2">The sequence shown here is derived from an EMBL/GenBank/DDBJ whole genome shotgun (WGS) entry which is preliminary data.</text>
</comment>
<dbReference type="GeneID" id="39745509"/>